<evidence type="ECO:0000259" key="3">
    <source>
        <dbReference type="PROSITE" id="PS50158"/>
    </source>
</evidence>
<dbReference type="Proteomes" id="UP001152622">
    <property type="component" value="Chromosome 8"/>
</dbReference>
<dbReference type="SMART" id="SM00343">
    <property type="entry name" value="ZnF_C2HC"/>
    <property type="match status" value="3"/>
</dbReference>
<evidence type="ECO:0000313" key="5">
    <source>
        <dbReference type="Proteomes" id="UP001152622"/>
    </source>
</evidence>
<accession>A0A9Q1F739</accession>
<evidence type="ECO:0000256" key="2">
    <source>
        <dbReference type="SAM" id="MobiDB-lite"/>
    </source>
</evidence>
<dbReference type="InterPro" id="IPR057811">
    <property type="entry name" value="RBD_ZCCHC3_2nd"/>
</dbReference>
<dbReference type="InterPro" id="IPR057810">
    <property type="entry name" value="RBD_ZCCHC3_1st"/>
</dbReference>
<dbReference type="InterPro" id="IPR042509">
    <property type="entry name" value="ZCCHC3"/>
</dbReference>
<feature type="region of interest" description="Disordered" evidence="2">
    <location>
        <begin position="365"/>
        <end position="431"/>
    </location>
</feature>
<dbReference type="SUPFAM" id="SSF57756">
    <property type="entry name" value="Retrovirus zinc finger-like domains"/>
    <property type="match status" value="1"/>
</dbReference>
<keyword evidence="1" id="KW-0479">Metal-binding</keyword>
<dbReference type="GO" id="GO:0003690">
    <property type="term" value="F:double-stranded DNA binding"/>
    <property type="evidence" value="ECO:0007669"/>
    <property type="project" value="InterPro"/>
</dbReference>
<dbReference type="EMBL" id="JAINUF010000008">
    <property type="protein sequence ID" value="KAJ8352432.1"/>
    <property type="molecule type" value="Genomic_DNA"/>
</dbReference>
<evidence type="ECO:0000313" key="4">
    <source>
        <dbReference type="EMBL" id="KAJ8352432.1"/>
    </source>
</evidence>
<feature type="region of interest" description="Disordered" evidence="2">
    <location>
        <begin position="444"/>
        <end position="470"/>
    </location>
</feature>
<sequence>MARVERREKDEKVIAFFFKSIKTRQTAAFMETLWTEQGEVVEQQDKLDAAVRFYSALFRASERDVSEGDRLVAQLWRKVKSGKQEALGKDIVREEVREAVFALQNGKTPGRDGIPMELYAAFWEIMGEDLVEVLNEVGELPVREDFVRDLVIGCFHLTDKEVLGIRRNGRDEFVDITFKGPEPFKVFTEQCKASEDNLGPYRVESLERRNYQVVIVNMFHMNLPDEAVTRYLGKYARVLTRPKYRKDIYGFWNGHRVYEVLLKESDEDFQGYLHPPALRMVEGVKGHIMYSRHRPFCRRCMQVGHMNIECDKVVCHNCGKKGHMAVECREPKACNICGSEEHLMRGCPERRPSYEDALTGGVSRDLQEAKETENEAAGQNVAEDAAEESRGAEAGDAGPAEGAAEVEAPAAEDSMEEEGVMEQLGSEVQSTTYSEMLVLAVSGEDRSLDLGMEQEEVGGRLTPKVRESRH</sequence>
<keyword evidence="5" id="KW-1185">Reference proteome</keyword>
<dbReference type="GO" id="GO:0002218">
    <property type="term" value="P:activation of innate immune response"/>
    <property type="evidence" value="ECO:0007669"/>
    <property type="project" value="InterPro"/>
</dbReference>
<dbReference type="InterPro" id="IPR036875">
    <property type="entry name" value="Znf_CCHC_sf"/>
</dbReference>
<feature type="compositionally biased region" description="Low complexity" evidence="2">
    <location>
        <begin position="394"/>
        <end position="412"/>
    </location>
</feature>
<dbReference type="PANTHER" id="PTHR22639:SF3">
    <property type="entry name" value="ZINC FINGER CCHC DOMAIN-CONTAINING PROTEIN 3"/>
    <property type="match status" value="1"/>
</dbReference>
<feature type="domain" description="CCHC-type" evidence="3">
    <location>
        <begin position="315"/>
        <end position="330"/>
    </location>
</feature>
<dbReference type="GO" id="GO:0003723">
    <property type="term" value="F:RNA binding"/>
    <property type="evidence" value="ECO:0007669"/>
    <property type="project" value="InterPro"/>
</dbReference>
<dbReference type="PANTHER" id="PTHR22639">
    <property type="entry name" value="GAG-RELATED PROTEIN"/>
    <property type="match status" value="1"/>
</dbReference>
<dbReference type="PROSITE" id="PS50158">
    <property type="entry name" value="ZF_CCHC"/>
    <property type="match status" value="1"/>
</dbReference>
<dbReference type="GO" id="GO:0008270">
    <property type="term" value="F:zinc ion binding"/>
    <property type="evidence" value="ECO:0007669"/>
    <property type="project" value="UniProtKB-KW"/>
</dbReference>
<keyword evidence="1" id="KW-0863">Zinc-finger</keyword>
<keyword evidence="1" id="KW-0862">Zinc</keyword>
<evidence type="ECO:0000256" key="1">
    <source>
        <dbReference type="PROSITE-ProRule" id="PRU00047"/>
    </source>
</evidence>
<name>A0A9Q1F739_SYNKA</name>
<dbReference type="AlphaFoldDB" id="A0A9Q1F739"/>
<dbReference type="OrthoDB" id="10064617at2759"/>
<dbReference type="Gene3D" id="4.10.60.10">
    <property type="entry name" value="Zinc finger, CCHC-type"/>
    <property type="match status" value="1"/>
</dbReference>
<comment type="caution">
    <text evidence="4">The sequence shown here is derived from an EMBL/GenBank/DDBJ whole genome shotgun (WGS) entry which is preliminary data.</text>
</comment>
<protein>
    <recommendedName>
        <fullName evidence="3">CCHC-type domain-containing protein</fullName>
    </recommendedName>
</protein>
<gene>
    <name evidence="4" type="ORF">SKAU_G00239080</name>
</gene>
<dbReference type="Pfam" id="PF23058">
    <property type="entry name" value="RBD_ZCCHC3_2nd"/>
    <property type="match status" value="1"/>
</dbReference>
<proteinExistence type="predicted"/>
<dbReference type="InterPro" id="IPR001878">
    <property type="entry name" value="Znf_CCHC"/>
</dbReference>
<dbReference type="Pfam" id="PF23057">
    <property type="entry name" value="RBD_ZCCHC3_1st"/>
    <property type="match status" value="1"/>
</dbReference>
<reference evidence="4" key="1">
    <citation type="journal article" date="2023" name="Science">
        <title>Genome structures resolve the early diversification of teleost fishes.</title>
        <authorList>
            <person name="Parey E."/>
            <person name="Louis A."/>
            <person name="Montfort J."/>
            <person name="Bouchez O."/>
            <person name="Roques C."/>
            <person name="Iampietro C."/>
            <person name="Lluch J."/>
            <person name="Castinel A."/>
            <person name="Donnadieu C."/>
            <person name="Desvignes T."/>
            <person name="Floi Bucao C."/>
            <person name="Jouanno E."/>
            <person name="Wen M."/>
            <person name="Mejri S."/>
            <person name="Dirks R."/>
            <person name="Jansen H."/>
            <person name="Henkel C."/>
            <person name="Chen W.J."/>
            <person name="Zahm M."/>
            <person name="Cabau C."/>
            <person name="Klopp C."/>
            <person name="Thompson A.W."/>
            <person name="Robinson-Rechavi M."/>
            <person name="Braasch I."/>
            <person name="Lecointre G."/>
            <person name="Bobe J."/>
            <person name="Postlethwait J.H."/>
            <person name="Berthelot C."/>
            <person name="Roest Crollius H."/>
            <person name="Guiguen Y."/>
        </authorList>
    </citation>
    <scope>NUCLEOTIDE SEQUENCE</scope>
    <source>
        <strain evidence="4">WJC10195</strain>
    </source>
</reference>
<dbReference type="Pfam" id="PF00098">
    <property type="entry name" value="zf-CCHC"/>
    <property type="match status" value="1"/>
</dbReference>
<organism evidence="4 5">
    <name type="scientific">Synaphobranchus kaupii</name>
    <name type="common">Kaup's arrowtooth eel</name>
    <dbReference type="NCBI Taxonomy" id="118154"/>
    <lineage>
        <taxon>Eukaryota</taxon>
        <taxon>Metazoa</taxon>
        <taxon>Chordata</taxon>
        <taxon>Craniata</taxon>
        <taxon>Vertebrata</taxon>
        <taxon>Euteleostomi</taxon>
        <taxon>Actinopterygii</taxon>
        <taxon>Neopterygii</taxon>
        <taxon>Teleostei</taxon>
        <taxon>Anguilliformes</taxon>
        <taxon>Synaphobranchidae</taxon>
        <taxon>Synaphobranchus</taxon>
    </lineage>
</organism>